<evidence type="ECO:0000313" key="3">
    <source>
        <dbReference type="Proteomes" id="UP001332939"/>
    </source>
</evidence>
<accession>A0ABU6EEJ3</accession>
<keyword evidence="3" id="KW-1185">Reference proteome</keyword>
<dbReference type="EMBL" id="JAMZOO010000001">
    <property type="protein sequence ID" value="MEB6856450.1"/>
    <property type="molecule type" value="Genomic_DNA"/>
</dbReference>
<proteinExistence type="predicted"/>
<protein>
    <submittedName>
        <fullName evidence="2">Uncharacterized protein</fullName>
    </submittedName>
</protein>
<evidence type="ECO:0000256" key="1">
    <source>
        <dbReference type="SAM" id="SignalP"/>
    </source>
</evidence>
<sequence length="56" mass="6343">MPTIKLSITLLFLFFSSFASAFTKQCPPTKPDCDVIYDSLIQPNEKQTAFDLKTIK</sequence>
<reference evidence="2 3" key="1">
    <citation type="submission" date="2022-05" db="EMBL/GenBank/DDBJ databases">
        <title>Whole genome sequences of Escherichia coli of fish isolates collected from Assam, India.</title>
        <authorList>
            <person name="Sudha S."/>
            <person name="Muneeb K.H."/>
            <person name="Rakshit O."/>
            <person name="Mendem S.K."/>
            <person name="Raisen C."/>
            <person name="Holmes M.A."/>
            <person name="Shome B.R."/>
            <person name="Sivaraman G.K."/>
        </authorList>
    </citation>
    <scope>NUCLEOTIDE SEQUENCE [LARGE SCALE GENOMIC DNA]</scope>
    <source>
        <strain evidence="2 3">278</strain>
    </source>
</reference>
<name>A0ABU6EEJ3_9GAMM</name>
<comment type="caution">
    <text evidence="2">The sequence shown here is derived from an EMBL/GenBank/DDBJ whole genome shotgun (WGS) entry which is preliminary data.</text>
</comment>
<evidence type="ECO:0000313" key="2">
    <source>
        <dbReference type="EMBL" id="MEB6856450.1"/>
    </source>
</evidence>
<dbReference type="Proteomes" id="UP001332939">
    <property type="component" value="Unassembled WGS sequence"/>
</dbReference>
<organism evidence="2 3">
    <name type="scientific">Proteus cibi</name>
    <dbReference type="NCBI Taxonomy" id="2050966"/>
    <lineage>
        <taxon>Bacteria</taxon>
        <taxon>Pseudomonadati</taxon>
        <taxon>Pseudomonadota</taxon>
        <taxon>Gammaproteobacteria</taxon>
        <taxon>Enterobacterales</taxon>
        <taxon>Morganellaceae</taxon>
        <taxon>Proteus</taxon>
    </lineage>
</organism>
<feature type="chain" id="PRO_5046158824" evidence="1">
    <location>
        <begin position="22"/>
        <end position="56"/>
    </location>
</feature>
<dbReference type="RefSeq" id="WP_162556615.1">
    <property type="nucleotide sequence ID" value="NZ_JAMZOO010000001.1"/>
</dbReference>
<gene>
    <name evidence="2" type="ORF">NA736_05320</name>
</gene>
<keyword evidence="1" id="KW-0732">Signal</keyword>
<feature type="signal peptide" evidence="1">
    <location>
        <begin position="1"/>
        <end position="21"/>
    </location>
</feature>